<accession>A0A1I3VHT3</accession>
<dbReference type="InterPro" id="IPR011650">
    <property type="entry name" value="Peptidase_M20_dimer"/>
</dbReference>
<dbReference type="InterPro" id="IPR017439">
    <property type="entry name" value="Amidohydrolase"/>
</dbReference>
<dbReference type="Gene3D" id="3.40.630.10">
    <property type="entry name" value="Zn peptidases"/>
    <property type="match status" value="1"/>
</dbReference>
<dbReference type="PIRSF" id="PIRSF037226">
    <property type="entry name" value="Amidohydrolase_ACY1L2_prd"/>
    <property type="match status" value="1"/>
</dbReference>
<dbReference type="SUPFAM" id="SSF53187">
    <property type="entry name" value="Zn-dependent exopeptidases"/>
    <property type="match status" value="1"/>
</dbReference>
<organism evidence="3 4">
    <name type="scientific">Marinilactibacillus piezotolerans</name>
    <dbReference type="NCBI Taxonomy" id="258723"/>
    <lineage>
        <taxon>Bacteria</taxon>
        <taxon>Bacillati</taxon>
        <taxon>Bacillota</taxon>
        <taxon>Bacilli</taxon>
        <taxon>Lactobacillales</taxon>
        <taxon>Carnobacteriaceae</taxon>
        <taxon>Marinilactibacillus</taxon>
    </lineage>
</organism>
<dbReference type="FunFam" id="3.30.70.360:FF:000004">
    <property type="entry name" value="Peptidase M20 domain-containing protein 2"/>
    <property type="match status" value="1"/>
</dbReference>
<dbReference type="GO" id="GO:0005737">
    <property type="term" value="C:cytoplasm"/>
    <property type="evidence" value="ECO:0007669"/>
    <property type="project" value="TreeGrafter"/>
</dbReference>
<dbReference type="GO" id="GO:0016805">
    <property type="term" value="F:dipeptidase activity"/>
    <property type="evidence" value="ECO:0007669"/>
    <property type="project" value="InterPro"/>
</dbReference>
<dbReference type="Gene3D" id="3.30.70.360">
    <property type="match status" value="1"/>
</dbReference>
<dbReference type="PANTHER" id="PTHR30575:SF0">
    <property type="entry name" value="XAA-ARG DIPEPTIDASE"/>
    <property type="match status" value="1"/>
</dbReference>
<dbReference type="SUPFAM" id="SSF55031">
    <property type="entry name" value="Bacterial exopeptidase dimerisation domain"/>
    <property type="match status" value="1"/>
</dbReference>
<keyword evidence="4" id="KW-1185">Reference proteome</keyword>
<dbReference type="AlphaFoldDB" id="A0A1I3VHT3"/>
<dbReference type="CDD" id="cd03887">
    <property type="entry name" value="M20_Acy1L2"/>
    <property type="match status" value="1"/>
</dbReference>
<name>A0A1I3VHT3_9LACT</name>
<dbReference type="GO" id="GO:0046657">
    <property type="term" value="P:folic acid catabolic process"/>
    <property type="evidence" value="ECO:0007669"/>
    <property type="project" value="TreeGrafter"/>
</dbReference>
<dbReference type="Pfam" id="PF01546">
    <property type="entry name" value="Peptidase_M20"/>
    <property type="match status" value="1"/>
</dbReference>
<sequence length="394" mass="43602">MDQMAEKYTEKIQNIIRDLRPELQELSEYIYEHPELGHEEFLSSKAHVELLKNHGFEVEYPYLGVETAFRAIYKGEKEGPAIAYLSEYDALPGIGHGCGHNLLGSTDTGAGIALSKLVDEIGGTVVVLGTPAEETNGDKVTMAAADTFDDIDVAFCTHPSDGYYTSGTSMAMEAIEFRFYGKTAHAAAAPFEGKNALDACLNTFNNINSFRQQMHPSARVHGVIKDGGEAANIIPDYTRAEFYVRAMDMPYLNELREKVIKCAEAGAMAAGCTMEWGHYEASYHNMITNETLSKRYNQNMKLLGVEMQEEERDSMGSMDMGNVSQVVPAINPYFEITNGKTVSAHTVEFRECTKTEEAYEGMEKTIAAFTQTAIDLITDSTLLEAVKDEFNQSI</sequence>
<evidence type="ECO:0000259" key="2">
    <source>
        <dbReference type="Pfam" id="PF07687"/>
    </source>
</evidence>
<dbReference type="NCBIfam" id="TIGR01891">
    <property type="entry name" value="amidohydrolases"/>
    <property type="match status" value="1"/>
</dbReference>
<dbReference type="GO" id="GO:0071713">
    <property type="term" value="F:para-aminobenzoyl-glutamate hydrolase activity"/>
    <property type="evidence" value="ECO:0007669"/>
    <property type="project" value="TreeGrafter"/>
</dbReference>
<dbReference type="EMBL" id="FOSJ01000003">
    <property type="protein sequence ID" value="SFJ94609.1"/>
    <property type="molecule type" value="Genomic_DNA"/>
</dbReference>
<reference evidence="4" key="1">
    <citation type="submission" date="2016-10" db="EMBL/GenBank/DDBJ databases">
        <authorList>
            <person name="Varghese N."/>
            <person name="Submissions S."/>
        </authorList>
    </citation>
    <scope>NUCLEOTIDE SEQUENCE [LARGE SCALE GENOMIC DNA]</scope>
    <source>
        <strain evidence="4">DSM 16108</strain>
    </source>
</reference>
<evidence type="ECO:0000313" key="4">
    <source>
        <dbReference type="Proteomes" id="UP000199589"/>
    </source>
</evidence>
<dbReference type="InterPro" id="IPR052030">
    <property type="entry name" value="Peptidase_M20/M20A_hydrolases"/>
</dbReference>
<feature type="domain" description="Peptidase M20 dimerisation" evidence="2">
    <location>
        <begin position="176"/>
        <end position="264"/>
    </location>
</feature>
<dbReference type="InterPro" id="IPR036264">
    <property type="entry name" value="Bact_exopeptidase_dim_dom"/>
</dbReference>
<keyword evidence="3" id="KW-0378">Hydrolase</keyword>
<evidence type="ECO:0000256" key="1">
    <source>
        <dbReference type="PIRNR" id="PIRNR037226"/>
    </source>
</evidence>
<dbReference type="PANTHER" id="PTHR30575">
    <property type="entry name" value="PEPTIDASE M20"/>
    <property type="match status" value="1"/>
</dbReference>
<proteinExistence type="inferred from homology"/>
<protein>
    <recommendedName>
        <fullName evidence="1">Peptidase M20 domain-containing protein 2</fullName>
    </recommendedName>
</protein>
<gene>
    <name evidence="3" type="ORF">SAMN04488569_100342</name>
</gene>
<dbReference type="Proteomes" id="UP000199589">
    <property type="component" value="Unassembled WGS sequence"/>
</dbReference>
<dbReference type="InterPro" id="IPR002933">
    <property type="entry name" value="Peptidase_M20"/>
</dbReference>
<dbReference type="InterPro" id="IPR017144">
    <property type="entry name" value="Xaa-Arg_dipeptidase"/>
</dbReference>
<dbReference type="STRING" id="258723.GCA_900169305_01546"/>
<comment type="similarity">
    <text evidence="1">Belongs to the peptidase M20A family.</text>
</comment>
<evidence type="ECO:0000313" key="3">
    <source>
        <dbReference type="EMBL" id="SFJ94609.1"/>
    </source>
</evidence>
<dbReference type="Pfam" id="PF07687">
    <property type="entry name" value="M20_dimer"/>
    <property type="match status" value="1"/>
</dbReference>